<feature type="region of interest" description="Disordered" evidence="2">
    <location>
        <begin position="47"/>
        <end position="75"/>
    </location>
</feature>
<accession>A0A8T2WZF0</accession>
<feature type="compositionally biased region" description="Pro residues" evidence="2">
    <location>
        <begin position="62"/>
        <end position="72"/>
    </location>
</feature>
<evidence type="ECO:0000256" key="1">
    <source>
        <dbReference type="SAM" id="Coils"/>
    </source>
</evidence>
<evidence type="ECO:0000313" key="3">
    <source>
        <dbReference type="EMBL" id="KAH8485792.1"/>
    </source>
</evidence>
<evidence type="ECO:0000313" key="4">
    <source>
        <dbReference type="Proteomes" id="UP000807159"/>
    </source>
</evidence>
<dbReference type="Proteomes" id="UP000807159">
    <property type="component" value="Chromosome 16"/>
</dbReference>
<sequence>MSRLIFQRVKLVPDNISDQEIYLQNKVLKHGDSLLFEHTRNIFSIEDVEDDKQPTLKNPKPTANPNPNPNPKPSFQKKFLAHIFKSFHSLTIDKVYPDYVTLAVNIRNHPRSLQTKTRKLNNLLSKAPKGNNNKVKDAEFFIKQYRDYYADMEKENECLEAQLQVMEKKLKLDLMLMDLTLADSSKRATKMRMLEEVHRHKTQLKVSKKLLQAHKTLYEYQLLGAKGLISNDVGALDSPSAGRILHRFNWGNSSATLRFRTLPEDTWTYGRNFRDIFDKGEKNVEAYFPAGETCSWQHIWLGKVFTEQGSEAWVEASISCPALTWDKHL</sequence>
<protein>
    <submittedName>
        <fullName evidence="3">Uncharacterized protein</fullName>
    </submittedName>
</protein>
<organism evidence="3 4">
    <name type="scientific">Populus deltoides</name>
    <name type="common">Eastern poplar</name>
    <name type="synonym">Eastern cottonwood</name>
    <dbReference type="NCBI Taxonomy" id="3696"/>
    <lineage>
        <taxon>Eukaryota</taxon>
        <taxon>Viridiplantae</taxon>
        <taxon>Streptophyta</taxon>
        <taxon>Embryophyta</taxon>
        <taxon>Tracheophyta</taxon>
        <taxon>Spermatophyta</taxon>
        <taxon>Magnoliopsida</taxon>
        <taxon>eudicotyledons</taxon>
        <taxon>Gunneridae</taxon>
        <taxon>Pentapetalae</taxon>
        <taxon>rosids</taxon>
        <taxon>fabids</taxon>
        <taxon>Malpighiales</taxon>
        <taxon>Salicaceae</taxon>
        <taxon>Saliceae</taxon>
        <taxon>Populus</taxon>
    </lineage>
</organism>
<name>A0A8T2WZF0_POPDE</name>
<proteinExistence type="predicted"/>
<keyword evidence="1" id="KW-0175">Coiled coil</keyword>
<feature type="coiled-coil region" evidence="1">
    <location>
        <begin position="142"/>
        <end position="169"/>
    </location>
</feature>
<dbReference type="AlphaFoldDB" id="A0A8T2WZF0"/>
<keyword evidence="4" id="KW-1185">Reference proteome</keyword>
<dbReference type="EMBL" id="JACEGQ020000016">
    <property type="protein sequence ID" value="KAH8485792.1"/>
    <property type="molecule type" value="Genomic_DNA"/>
</dbReference>
<comment type="caution">
    <text evidence="3">The sequence shown here is derived from an EMBL/GenBank/DDBJ whole genome shotgun (WGS) entry which is preliminary data.</text>
</comment>
<reference evidence="3" key="1">
    <citation type="journal article" date="2021" name="J. Hered.">
        <title>Genome Assembly of Salicaceae Populus deltoides (Eastern Cottonwood) I-69 Based on Nanopore Sequencing and Hi-C Technologies.</title>
        <authorList>
            <person name="Bai S."/>
            <person name="Wu H."/>
            <person name="Zhang J."/>
            <person name="Pan Z."/>
            <person name="Zhao W."/>
            <person name="Li Z."/>
            <person name="Tong C."/>
        </authorList>
    </citation>
    <scope>NUCLEOTIDE SEQUENCE</scope>
    <source>
        <tissue evidence="3">Leaf</tissue>
    </source>
</reference>
<evidence type="ECO:0000256" key="2">
    <source>
        <dbReference type="SAM" id="MobiDB-lite"/>
    </source>
</evidence>
<gene>
    <name evidence="3" type="ORF">H0E87_027291</name>
</gene>